<evidence type="ECO:0000313" key="9">
    <source>
        <dbReference type="EMBL" id="KAK2727007.1"/>
    </source>
</evidence>
<dbReference type="PANTHER" id="PTHR45881:SF1">
    <property type="entry name" value="FORK HEAD PROTEIN HOMOLOG 2"/>
    <property type="match status" value="1"/>
</dbReference>
<dbReference type="InterPro" id="IPR018122">
    <property type="entry name" value="TF_fork_head_CS_1"/>
</dbReference>
<dbReference type="GO" id="GO:0005634">
    <property type="term" value="C:nucleus"/>
    <property type="evidence" value="ECO:0007669"/>
    <property type="project" value="UniProtKB-SubCell"/>
</dbReference>
<evidence type="ECO:0000256" key="3">
    <source>
        <dbReference type="ARBA" id="ARBA00023125"/>
    </source>
</evidence>
<dbReference type="PROSITE" id="PS00657">
    <property type="entry name" value="FORK_HEAD_1"/>
    <property type="match status" value="1"/>
</dbReference>
<protein>
    <recommendedName>
        <fullName evidence="8">Fork-head domain-containing protein</fullName>
    </recommendedName>
</protein>
<proteinExistence type="predicted"/>
<dbReference type="Proteomes" id="UP001187531">
    <property type="component" value="Unassembled WGS sequence"/>
</dbReference>
<evidence type="ECO:0000256" key="6">
    <source>
        <dbReference type="PROSITE-ProRule" id="PRU00089"/>
    </source>
</evidence>
<dbReference type="InterPro" id="IPR047394">
    <property type="entry name" value="FH_FOXK1"/>
</dbReference>
<feature type="domain" description="Fork-head" evidence="8">
    <location>
        <begin position="4"/>
        <end position="99"/>
    </location>
</feature>
<keyword evidence="3 6" id="KW-0238">DNA-binding</keyword>
<feature type="compositionally biased region" description="Polar residues" evidence="7">
    <location>
        <begin position="161"/>
        <end position="171"/>
    </location>
</feature>
<keyword evidence="2" id="KW-0805">Transcription regulation</keyword>
<dbReference type="GO" id="GO:0000978">
    <property type="term" value="F:RNA polymerase II cis-regulatory region sequence-specific DNA binding"/>
    <property type="evidence" value="ECO:0007669"/>
    <property type="project" value="TreeGrafter"/>
</dbReference>
<dbReference type="PRINTS" id="PR00053">
    <property type="entry name" value="FORKHEAD"/>
</dbReference>
<reference evidence="9" key="1">
    <citation type="submission" date="2023-07" db="EMBL/GenBank/DDBJ databases">
        <title>Chromosome-level genome assembly of Artemia franciscana.</title>
        <authorList>
            <person name="Jo E."/>
        </authorList>
    </citation>
    <scope>NUCLEOTIDE SEQUENCE</scope>
    <source>
        <tissue evidence="9">Whole body</tissue>
    </source>
</reference>
<feature type="non-terminal residue" evidence="9">
    <location>
        <position position="1"/>
    </location>
</feature>
<dbReference type="InterPro" id="IPR030456">
    <property type="entry name" value="TF_fork_head_CS_2"/>
</dbReference>
<name>A0AA88IUI2_ARTSF</name>
<comment type="caution">
    <text evidence="9">The sequence shown here is derived from an EMBL/GenBank/DDBJ whole genome shotgun (WGS) entry which is preliminary data.</text>
</comment>
<dbReference type="Gene3D" id="1.10.10.10">
    <property type="entry name" value="Winged helix-like DNA-binding domain superfamily/Winged helix DNA-binding domain"/>
    <property type="match status" value="1"/>
</dbReference>
<dbReference type="CDD" id="cd20054">
    <property type="entry name" value="FH_FOXK1"/>
    <property type="match status" value="1"/>
</dbReference>
<keyword evidence="10" id="KW-1185">Reference proteome</keyword>
<dbReference type="SUPFAM" id="SSF46785">
    <property type="entry name" value="Winged helix' DNA-binding domain"/>
    <property type="match status" value="1"/>
</dbReference>
<evidence type="ECO:0000259" key="8">
    <source>
        <dbReference type="PROSITE" id="PS50039"/>
    </source>
</evidence>
<dbReference type="InterPro" id="IPR036390">
    <property type="entry name" value="WH_DNA-bd_sf"/>
</dbReference>
<gene>
    <name evidence="9" type="ORF">QYM36_007752</name>
</gene>
<dbReference type="InterPro" id="IPR036388">
    <property type="entry name" value="WH-like_DNA-bd_sf"/>
</dbReference>
<dbReference type="FunFam" id="1.10.10.10:FF:000030">
    <property type="entry name" value="Forkhead box protein K2"/>
    <property type="match status" value="1"/>
</dbReference>
<dbReference type="AlphaFoldDB" id="A0AA88IUI2"/>
<evidence type="ECO:0000256" key="5">
    <source>
        <dbReference type="ARBA" id="ARBA00023242"/>
    </source>
</evidence>
<feature type="region of interest" description="Disordered" evidence="7">
    <location>
        <begin position="160"/>
        <end position="179"/>
    </location>
</feature>
<evidence type="ECO:0000313" key="10">
    <source>
        <dbReference type="Proteomes" id="UP001187531"/>
    </source>
</evidence>
<dbReference type="EMBL" id="JAVRJZ010000001">
    <property type="protein sequence ID" value="KAK2727007.1"/>
    <property type="molecule type" value="Genomic_DNA"/>
</dbReference>
<evidence type="ECO:0000256" key="4">
    <source>
        <dbReference type="ARBA" id="ARBA00023163"/>
    </source>
</evidence>
<dbReference type="PANTHER" id="PTHR45881">
    <property type="entry name" value="CHECKPOINT SUPPRESSOR 1-LIKE, ISOFORM A-RELATED"/>
    <property type="match status" value="1"/>
</dbReference>
<keyword evidence="5 6" id="KW-0539">Nucleus</keyword>
<dbReference type="PROSITE" id="PS00658">
    <property type="entry name" value="FORK_HEAD_2"/>
    <property type="match status" value="1"/>
</dbReference>
<dbReference type="SMART" id="SM00339">
    <property type="entry name" value="FH"/>
    <property type="match status" value="1"/>
</dbReference>
<evidence type="ECO:0000256" key="2">
    <source>
        <dbReference type="ARBA" id="ARBA00023015"/>
    </source>
</evidence>
<dbReference type="InterPro" id="IPR001766">
    <property type="entry name" value="Fork_head_dom"/>
</dbReference>
<dbReference type="Pfam" id="PF00250">
    <property type="entry name" value="Forkhead"/>
    <property type="match status" value="1"/>
</dbReference>
<dbReference type="PROSITE" id="PS50039">
    <property type="entry name" value="FORK_HEAD_3"/>
    <property type="match status" value="1"/>
</dbReference>
<evidence type="ECO:0000256" key="1">
    <source>
        <dbReference type="ARBA" id="ARBA00004123"/>
    </source>
</evidence>
<sequence length="326" mass="36047">DDSKPPYSYAQLIVQAISSSIDRQLTLSGIYSFITKNYPYYRTADKGWQNSIRHNLSLNRYFIKVPRSQEEPGKGSFWRIDPQSEAKLVEQAFRRRRQRGIACFRPPAYPGATARSAPVSPNALGADLIASDSYSREGSPQTLEIYSDSTLSSVAHHLEIKSSQSRSSSPTGHVLMSSAAPPSSKYLLVPPHKVQQKMPHSTSNIPTVVEENIEIQYEVTNIPELASSDFALKIVCAISLVANLRRTGATGDGVWLFDVAFGLKRFTDMCFLRTLTPIVFVISSTAAPSKSTLYADDLKLLRPALSCEDHALLQKNLGLLHMNLGQ</sequence>
<comment type="subcellular location">
    <subcellularLocation>
        <location evidence="1 6">Nucleus</location>
    </subcellularLocation>
</comment>
<dbReference type="GO" id="GO:0000981">
    <property type="term" value="F:DNA-binding transcription factor activity, RNA polymerase II-specific"/>
    <property type="evidence" value="ECO:0007669"/>
    <property type="project" value="TreeGrafter"/>
</dbReference>
<feature type="DNA-binding region" description="Fork-head" evidence="6">
    <location>
        <begin position="4"/>
        <end position="99"/>
    </location>
</feature>
<accession>A0AA88IUI2</accession>
<organism evidence="9 10">
    <name type="scientific">Artemia franciscana</name>
    <name type="common">Brine shrimp</name>
    <name type="synonym">Artemia sanfranciscana</name>
    <dbReference type="NCBI Taxonomy" id="6661"/>
    <lineage>
        <taxon>Eukaryota</taxon>
        <taxon>Metazoa</taxon>
        <taxon>Ecdysozoa</taxon>
        <taxon>Arthropoda</taxon>
        <taxon>Crustacea</taxon>
        <taxon>Branchiopoda</taxon>
        <taxon>Anostraca</taxon>
        <taxon>Artemiidae</taxon>
        <taxon>Artemia</taxon>
    </lineage>
</organism>
<evidence type="ECO:0000256" key="7">
    <source>
        <dbReference type="SAM" id="MobiDB-lite"/>
    </source>
</evidence>
<keyword evidence="4" id="KW-0804">Transcription</keyword>